<gene>
    <name evidence="1" type="ORF">C4541_06230</name>
</gene>
<accession>A0A3A4QZV1</accession>
<reference evidence="1 2" key="1">
    <citation type="journal article" date="2017" name="ISME J.">
        <title>Energy and carbon metabolisms in a deep terrestrial subsurface fluid microbial community.</title>
        <authorList>
            <person name="Momper L."/>
            <person name="Jungbluth S.P."/>
            <person name="Lee M.D."/>
            <person name="Amend J.P."/>
        </authorList>
    </citation>
    <scope>NUCLEOTIDE SEQUENCE [LARGE SCALE GENOMIC DNA]</scope>
    <source>
        <strain evidence="1">SURF_26</strain>
    </source>
</reference>
<protein>
    <submittedName>
        <fullName evidence="1">Uncharacterized protein</fullName>
    </submittedName>
</protein>
<sequence>MLITIIILETCFLIMSSSLSLSSVFENLFLLRRKIVSQSIHDDNEYDGQYIEFVYNSDGSLTGRLYDGDRRKA</sequence>
<evidence type="ECO:0000313" key="1">
    <source>
        <dbReference type="EMBL" id="RJP59385.1"/>
    </source>
</evidence>
<dbReference type="EMBL" id="QZJZ01000050">
    <property type="protein sequence ID" value="RJP59385.1"/>
    <property type="molecule type" value="Genomic_DNA"/>
</dbReference>
<comment type="caution">
    <text evidence="1">The sequence shown here is derived from an EMBL/GenBank/DDBJ whole genome shotgun (WGS) entry which is preliminary data.</text>
</comment>
<proteinExistence type="predicted"/>
<dbReference type="Proteomes" id="UP000266426">
    <property type="component" value="Unassembled WGS sequence"/>
</dbReference>
<organism evidence="1 2">
    <name type="scientific">Candidatus Auribacter fodinae</name>
    <dbReference type="NCBI Taxonomy" id="2093366"/>
    <lineage>
        <taxon>Bacteria</taxon>
        <taxon>Pseudomonadati</taxon>
        <taxon>Candidatus Auribacterota</taxon>
        <taxon>Candidatus Auribacteria</taxon>
        <taxon>Candidatus Auribacterales</taxon>
        <taxon>Candidatus Auribacteraceae</taxon>
        <taxon>Candidatus Auribacter</taxon>
    </lineage>
</organism>
<evidence type="ECO:0000313" key="2">
    <source>
        <dbReference type="Proteomes" id="UP000266426"/>
    </source>
</evidence>
<name>A0A3A4QZV1_9BACT</name>
<dbReference type="AlphaFoldDB" id="A0A3A4QZV1"/>